<dbReference type="InterPro" id="IPR001579">
    <property type="entry name" value="Glyco_hydro_18_chit_AS"/>
</dbReference>
<feature type="compositionally biased region" description="Low complexity" evidence="9">
    <location>
        <begin position="397"/>
        <end position="433"/>
    </location>
</feature>
<dbReference type="OrthoDB" id="6020543at2759"/>
<comment type="catalytic activity">
    <reaction evidence="1">
        <text>Random endo-hydrolysis of N-acetyl-beta-D-glucosaminide (1-&gt;4)-beta-linkages in chitin and chitodextrins.</text>
        <dbReference type="EC" id="3.2.1.14"/>
    </reaction>
</comment>
<dbReference type="SMART" id="SM00495">
    <property type="entry name" value="ChtBD3"/>
    <property type="match status" value="3"/>
</dbReference>
<keyword evidence="4" id="KW-0146">Chitin degradation</keyword>
<evidence type="ECO:0000256" key="7">
    <source>
        <dbReference type="ARBA" id="ARBA00023326"/>
    </source>
</evidence>
<evidence type="ECO:0000256" key="6">
    <source>
        <dbReference type="ARBA" id="ARBA00023295"/>
    </source>
</evidence>
<protein>
    <recommendedName>
        <fullName evidence="2">chitinase</fullName>
        <ecNumber evidence="2">3.2.1.14</ecNumber>
    </recommendedName>
</protein>
<dbReference type="GO" id="GO:0008843">
    <property type="term" value="F:endochitinase activity"/>
    <property type="evidence" value="ECO:0007669"/>
    <property type="project" value="UniProtKB-EC"/>
</dbReference>
<dbReference type="AlphaFoldDB" id="A0A1X2ICL2"/>
<dbReference type="InterPro" id="IPR017853">
    <property type="entry name" value="GH"/>
</dbReference>
<dbReference type="SUPFAM" id="SSF51055">
    <property type="entry name" value="Carbohydrate binding domain"/>
    <property type="match status" value="3"/>
</dbReference>
<dbReference type="InterPro" id="IPR036573">
    <property type="entry name" value="CBM_sf_5/12"/>
</dbReference>
<dbReference type="PANTHER" id="PTHR45708">
    <property type="entry name" value="ENDOCHITINASE"/>
    <property type="match status" value="1"/>
</dbReference>
<evidence type="ECO:0000256" key="2">
    <source>
        <dbReference type="ARBA" id="ARBA00012729"/>
    </source>
</evidence>
<evidence type="ECO:0000256" key="4">
    <source>
        <dbReference type="ARBA" id="ARBA00023024"/>
    </source>
</evidence>
<dbReference type="PROSITE" id="PS01095">
    <property type="entry name" value="GH18_1"/>
    <property type="match status" value="1"/>
</dbReference>
<dbReference type="InterPro" id="IPR050542">
    <property type="entry name" value="Glycosyl_Hydrlase18_Chitinase"/>
</dbReference>
<dbReference type="Pfam" id="PF00704">
    <property type="entry name" value="Glyco_hydro_18"/>
    <property type="match status" value="1"/>
</dbReference>
<dbReference type="Gene3D" id="2.10.10.20">
    <property type="entry name" value="Carbohydrate-binding module superfamily 5/12"/>
    <property type="match status" value="3"/>
</dbReference>
<dbReference type="GO" id="GO:0005576">
    <property type="term" value="C:extracellular region"/>
    <property type="evidence" value="ECO:0007669"/>
    <property type="project" value="InterPro"/>
</dbReference>
<dbReference type="Proteomes" id="UP000193560">
    <property type="component" value="Unassembled WGS sequence"/>
</dbReference>
<reference evidence="12 13" key="1">
    <citation type="submission" date="2016-07" db="EMBL/GenBank/DDBJ databases">
        <title>Pervasive Adenine N6-methylation of Active Genes in Fungi.</title>
        <authorList>
            <consortium name="DOE Joint Genome Institute"/>
            <person name="Mondo S.J."/>
            <person name="Dannebaum R.O."/>
            <person name="Kuo R.C."/>
            <person name="Labutti K."/>
            <person name="Haridas S."/>
            <person name="Kuo A."/>
            <person name="Salamov A."/>
            <person name="Ahrendt S.R."/>
            <person name="Lipzen A."/>
            <person name="Sullivan W."/>
            <person name="Andreopoulos W.B."/>
            <person name="Clum A."/>
            <person name="Lindquist E."/>
            <person name="Daum C."/>
            <person name="Ramamoorthy G.K."/>
            <person name="Gryganskyi A."/>
            <person name="Culley D."/>
            <person name="Magnuson J.K."/>
            <person name="James T.Y."/>
            <person name="O'Malley M.A."/>
            <person name="Stajich J.E."/>
            <person name="Spatafora J.W."/>
            <person name="Visel A."/>
            <person name="Grigoriev I.V."/>
        </authorList>
    </citation>
    <scope>NUCLEOTIDE SEQUENCE [LARGE SCALE GENOMIC DNA]</scope>
    <source>
        <strain evidence="12 13">NRRL 1336</strain>
    </source>
</reference>
<evidence type="ECO:0000313" key="12">
    <source>
        <dbReference type="EMBL" id="ORZ14005.1"/>
    </source>
</evidence>
<keyword evidence="10" id="KW-0732">Signal</keyword>
<feature type="domain" description="GH18" evidence="11">
    <location>
        <begin position="26"/>
        <end position="327"/>
    </location>
</feature>
<evidence type="ECO:0000256" key="5">
    <source>
        <dbReference type="ARBA" id="ARBA00023277"/>
    </source>
</evidence>
<dbReference type="InterPro" id="IPR045321">
    <property type="entry name" value="Cts1-like"/>
</dbReference>
<evidence type="ECO:0000256" key="3">
    <source>
        <dbReference type="ARBA" id="ARBA00022801"/>
    </source>
</evidence>
<dbReference type="EC" id="3.2.1.14" evidence="2"/>
<dbReference type="GO" id="GO:0000272">
    <property type="term" value="P:polysaccharide catabolic process"/>
    <property type="evidence" value="ECO:0007669"/>
    <property type="project" value="UniProtKB-KW"/>
</dbReference>
<accession>A0A1X2ICL2</accession>
<keyword evidence="5" id="KW-0119">Carbohydrate metabolism</keyword>
<dbReference type="InterPro" id="IPR001223">
    <property type="entry name" value="Glyco_hydro18_cat"/>
</dbReference>
<feature type="signal peptide" evidence="10">
    <location>
        <begin position="1"/>
        <end position="19"/>
    </location>
</feature>
<dbReference type="InterPro" id="IPR003610">
    <property type="entry name" value="CBM5/12"/>
</dbReference>
<sequence>MKLVFPALIITTFTVAVHGFENDCNNNLAVYWGQNSYGAAHLKEPSKWQQGIRQYCQDSTIDIIPMGFVTHFFGTGDLPVINLSNICNIVDNSTFPGTSLADCSAIVEDIQFCQSKGKAITLSLGGATGGAGFQSDSQASGFADTIWNLFLGGISSTRPFGDAVLDGVDLDIEGGGYNYYDTFLTQLRNHFTGSDKRYYVTAAPQCVYPDSNLGASISQNSIDALYVQFYNNPCGLQTWGTSGWNYGVWDYWARNISPNKNIKIYIGAPASPSAAGGGYVPLSTLSNIALSTRKSFPSFGGVMFWDASQAVANGNIDAGIKQALSNGGSCGKTFDYPACSAPSYQTGVGYPGGSKVSHDGYIWQAMWYASGPPDGSFQTWIPVSACAGAHGESESIASNVVPSPSASTTPSNGPSSEESNTSAAPSPSSTESSDLSCGSVSAWSDTAVYKSGDQVAYNHQIFKAGWWTLNDIPGGAVGVWTAVESCTSQSKLLTLDSVDMQKDTTLGSHSTPSCKDAAQWRPSAEYKEGTKVIHGGNIYVSTWWNTVRSLDSQFIKQIHNACLFNLYFRMKNLKPRIPCRGKWILSAARPLSNGKTRYPTLVLVNVTGWPTNIIMNRIWWLKMEKYIKQKLDQLVRHLKTILLFGH</sequence>
<name>A0A1X2ICL2_9FUNG</name>
<feature type="chain" id="PRO_5011964866" description="chitinase" evidence="10">
    <location>
        <begin position="20"/>
        <end position="646"/>
    </location>
</feature>
<evidence type="ECO:0000259" key="11">
    <source>
        <dbReference type="PROSITE" id="PS51910"/>
    </source>
</evidence>
<dbReference type="PANTHER" id="PTHR45708:SF49">
    <property type="entry name" value="ENDOCHITINASE"/>
    <property type="match status" value="1"/>
</dbReference>
<dbReference type="PROSITE" id="PS51910">
    <property type="entry name" value="GH18_2"/>
    <property type="match status" value="1"/>
</dbReference>
<comment type="caution">
    <text evidence="12">The sequence shown here is derived from an EMBL/GenBank/DDBJ whole genome shotgun (WGS) entry which is preliminary data.</text>
</comment>
<dbReference type="Gene3D" id="3.20.20.80">
    <property type="entry name" value="Glycosidases"/>
    <property type="match status" value="1"/>
</dbReference>
<evidence type="ECO:0000256" key="10">
    <source>
        <dbReference type="SAM" id="SignalP"/>
    </source>
</evidence>
<evidence type="ECO:0000256" key="9">
    <source>
        <dbReference type="SAM" id="MobiDB-lite"/>
    </source>
</evidence>
<keyword evidence="7" id="KW-0624">Polysaccharide degradation</keyword>
<evidence type="ECO:0000256" key="1">
    <source>
        <dbReference type="ARBA" id="ARBA00000822"/>
    </source>
</evidence>
<keyword evidence="3 8" id="KW-0378">Hydrolase</keyword>
<organism evidence="12 13">
    <name type="scientific">Absidia repens</name>
    <dbReference type="NCBI Taxonomy" id="90262"/>
    <lineage>
        <taxon>Eukaryota</taxon>
        <taxon>Fungi</taxon>
        <taxon>Fungi incertae sedis</taxon>
        <taxon>Mucoromycota</taxon>
        <taxon>Mucoromycotina</taxon>
        <taxon>Mucoromycetes</taxon>
        <taxon>Mucorales</taxon>
        <taxon>Cunninghamellaceae</taxon>
        <taxon>Absidia</taxon>
    </lineage>
</organism>
<keyword evidence="13" id="KW-1185">Reference proteome</keyword>
<dbReference type="GO" id="GO:0006032">
    <property type="term" value="P:chitin catabolic process"/>
    <property type="evidence" value="ECO:0007669"/>
    <property type="project" value="UniProtKB-KW"/>
</dbReference>
<proteinExistence type="predicted"/>
<dbReference type="STRING" id="90262.A0A1X2ICL2"/>
<feature type="region of interest" description="Disordered" evidence="9">
    <location>
        <begin position="397"/>
        <end position="436"/>
    </location>
</feature>
<evidence type="ECO:0000256" key="8">
    <source>
        <dbReference type="RuleBase" id="RU000489"/>
    </source>
</evidence>
<keyword evidence="6 8" id="KW-0326">Glycosidase</keyword>
<dbReference type="SUPFAM" id="SSF51445">
    <property type="entry name" value="(Trans)glycosidases"/>
    <property type="match status" value="1"/>
</dbReference>
<dbReference type="GO" id="GO:0030246">
    <property type="term" value="F:carbohydrate binding"/>
    <property type="evidence" value="ECO:0007669"/>
    <property type="project" value="InterPro"/>
</dbReference>
<gene>
    <name evidence="12" type="ORF">BCR42DRAFT_492654</name>
</gene>
<dbReference type="EMBL" id="MCGE01000015">
    <property type="protein sequence ID" value="ORZ14005.1"/>
    <property type="molecule type" value="Genomic_DNA"/>
</dbReference>
<evidence type="ECO:0000313" key="13">
    <source>
        <dbReference type="Proteomes" id="UP000193560"/>
    </source>
</evidence>
<dbReference type="CDD" id="cd02877">
    <property type="entry name" value="GH18_hevamine_XipI_class_III"/>
    <property type="match status" value="1"/>
</dbReference>
<dbReference type="CDD" id="cd12215">
    <property type="entry name" value="ChiC_BD"/>
    <property type="match status" value="3"/>
</dbReference>